<dbReference type="FunFam" id="3.30.60.90:FF:000008">
    <property type="entry name" value="Transcriptional adapter 2"/>
    <property type="match status" value="1"/>
</dbReference>
<dbReference type="PROSITE" id="PS50090">
    <property type="entry name" value="MYB_LIKE"/>
    <property type="match status" value="1"/>
</dbReference>
<feature type="compositionally biased region" description="Low complexity" evidence="9">
    <location>
        <begin position="361"/>
        <end position="371"/>
    </location>
</feature>
<dbReference type="Pfam" id="PF22941">
    <property type="entry name" value="TADA2A-like_3rd"/>
    <property type="match status" value="1"/>
</dbReference>
<evidence type="ECO:0000259" key="13">
    <source>
        <dbReference type="PROSITE" id="PS51293"/>
    </source>
</evidence>
<evidence type="ECO:0000256" key="6">
    <source>
        <dbReference type="ARBA" id="ARBA00023163"/>
    </source>
</evidence>
<comment type="subcellular location">
    <subcellularLocation>
        <location evidence="1">Nucleus</location>
    </subcellularLocation>
</comment>
<sequence length="803" mass="87426">MTVSHRKTKVAAKPDDQTAAEPGVQYHCDVCEADITLTVRVRCAGPCKEFDLCGSCFCSGAEGKQHKAWHDYRIVEQHAYPIFCPDWGADEELLLIDGCQTYGLGNWADIADHIGNRSKEEVEAHYIAVYVEGRDGTREGDERAESRLQQALSQQPPTRRQLPLVEPNMNFVPRISADDFHQAKRQRIVDLRTKQATMPIAGTKGTAPPKPLVSAPTSHHELSGFMPGRLEFETEHEQDAEVLTKDMEFGKVYRFGGELLPSEEQALGGKAEQGRSRMEASGRGGVSSRGAGAGTTSGASGKGLSGREDKEEDDAASQSHDAAKADDDDGDKDEDDADETTDAKETKDDDDGEDAADETQDTTMAAPTASDAPPPSQMPAAAAPPPADSTESTERPPADWDEDPADLELKLMILEMYNERLERRTERKSAILERGLVEVRRRTAAERRRSKEDRDLLQRVRHFSQLQTPQDFEDFYEGLCYQETLRRLAMRLQEYRGAGLMTLSEAARYEHDKEERLRRLQQIADGEYVPPAGSSAAAANAKRGSTIIRKPGARDSETPFGDDFDEVIGSSSSAPAGTAPSSAGKPPAPAQPSTSKRNANDKDGPPKSPRKPPRPLDLSSHPSLHLLTRAEQNLCSVQRIQPSAFLVMKKEILTEFIRRNGRMSRRESRVLFKMDVNKVGKVYDLLEEQGYLEAAKSLGWDGGAKGVGTPPGWKPPAASSDADGAVNGSSSATTNGRHVNGSTSTPPPQDAASRPSPSVGPSPLRHLATADDTRAGPSPLQHQQNGGGAQRQQASPFRPTART</sequence>
<dbReference type="SMART" id="SM00717">
    <property type="entry name" value="SANT"/>
    <property type="match status" value="1"/>
</dbReference>
<dbReference type="Pfam" id="PF00249">
    <property type="entry name" value="Myb_DNA-binding"/>
    <property type="match status" value="1"/>
</dbReference>
<feature type="region of interest" description="Disordered" evidence="9">
    <location>
        <begin position="526"/>
        <end position="621"/>
    </location>
</feature>
<evidence type="ECO:0000256" key="5">
    <source>
        <dbReference type="ARBA" id="ARBA00023015"/>
    </source>
</evidence>
<dbReference type="InterPro" id="IPR009057">
    <property type="entry name" value="Homeodomain-like_sf"/>
</dbReference>
<evidence type="ECO:0000313" key="15">
    <source>
        <dbReference type="Proteomes" id="UP000245884"/>
    </source>
</evidence>
<protein>
    <recommendedName>
        <fullName evidence="16">Transcriptional adapter 2</fullName>
    </recommendedName>
</protein>
<reference evidence="14 15" key="1">
    <citation type="journal article" date="2018" name="Mol. Biol. Evol.">
        <title>Broad Genomic Sampling Reveals a Smut Pathogenic Ancestry of the Fungal Clade Ustilaginomycotina.</title>
        <authorList>
            <person name="Kijpornyongpan T."/>
            <person name="Mondo S.J."/>
            <person name="Barry K."/>
            <person name="Sandor L."/>
            <person name="Lee J."/>
            <person name="Lipzen A."/>
            <person name="Pangilinan J."/>
            <person name="LaButti K."/>
            <person name="Hainaut M."/>
            <person name="Henrissat B."/>
            <person name="Grigoriev I.V."/>
            <person name="Spatafora J.W."/>
            <person name="Aime M.C."/>
        </authorList>
    </citation>
    <scope>NUCLEOTIDE SEQUENCE [LARGE SCALE GENOMIC DNA]</scope>
    <source>
        <strain evidence="14 15">MCA 5214</strain>
    </source>
</reference>
<gene>
    <name evidence="14" type="ORF">BDZ90DRAFT_275796</name>
</gene>
<dbReference type="STRING" id="1569628.A0A316UK01"/>
<feature type="compositionally biased region" description="Acidic residues" evidence="9">
    <location>
        <begin position="326"/>
        <end position="340"/>
    </location>
</feature>
<dbReference type="InterPro" id="IPR055141">
    <property type="entry name" value="TADA2A_B-like_dom"/>
</dbReference>
<name>A0A316UK01_9BASI</name>
<dbReference type="PROSITE" id="PS51293">
    <property type="entry name" value="SANT"/>
    <property type="match status" value="1"/>
</dbReference>
<proteinExistence type="predicted"/>
<evidence type="ECO:0000256" key="2">
    <source>
        <dbReference type="ARBA" id="ARBA00022723"/>
    </source>
</evidence>
<dbReference type="EMBL" id="KZ819675">
    <property type="protein sequence ID" value="PWN25550.1"/>
    <property type="molecule type" value="Genomic_DNA"/>
</dbReference>
<evidence type="ECO:0000256" key="3">
    <source>
        <dbReference type="ARBA" id="ARBA00022771"/>
    </source>
</evidence>
<evidence type="ECO:0000256" key="8">
    <source>
        <dbReference type="PROSITE-ProRule" id="PRU00228"/>
    </source>
</evidence>
<dbReference type="GO" id="GO:0003682">
    <property type="term" value="F:chromatin binding"/>
    <property type="evidence" value="ECO:0007669"/>
    <property type="project" value="TreeGrafter"/>
</dbReference>
<dbReference type="PANTHER" id="PTHR12374">
    <property type="entry name" value="TRANSCRIPTIONAL ADAPTOR 2 ADA2 -RELATED"/>
    <property type="match status" value="1"/>
</dbReference>
<dbReference type="Gene3D" id="1.10.10.60">
    <property type="entry name" value="Homeodomain-like"/>
    <property type="match status" value="1"/>
</dbReference>
<dbReference type="InterPro" id="IPR036388">
    <property type="entry name" value="WH-like_DNA-bd_sf"/>
</dbReference>
<feature type="compositionally biased region" description="Acidic residues" evidence="9">
    <location>
        <begin position="348"/>
        <end position="360"/>
    </location>
</feature>
<keyword evidence="6" id="KW-0804">Transcription</keyword>
<dbReference type="CDD" id="cd02335">
    <property type="entry name" value="ZZ_ADA2"/>
    <property type="match status" value="1"/>
</dbReference>
<dbReference type="GO" id="GO:0006357">
    <property type="term" value="P:regulation of transcription by RNA polymerase II"/>
    <property type="evidence" value="ECO:0007669"/>
    <property type="project" value="TreeGrafter"/>
</dbReference>
<evidence type="ECO:0008006" key="16">
    <source>
        <dbReference type="Google" id="ProtNLM"/>
    </source>
</evidence>
<dbReference type="SUPFAM" id="SSF46689">
    <property type="entry name" value="Homeodomain-like"/>
    <property type="match status" value="2"/>
</dbReference>
<keyword evidence="7" id="KW-0539">Nucleus</keyword>
<feature type="region of interest" description="Disordered" evidence="9">
    <location>
        <begin position="264"/>
        <end position="403"/>
    </location>
</feature>
<dbReference type="Proteomes" id="UP000245884">
    <property type="component" value="Unassembled WGS sequence"/>
</dbReference>
<feature type="compositionally biased region" description="Low complexity" evidence="9">
    <location>
        <begin position="532"/>
        <end position="541"/>
    </location>
</feature>
<dbReference type="InterPro" id="IPR041983">
    <property type="entry name" value="ADA2-like_ZZ"/>
</dbReference>
<feature type="compositionally biased region" description="Polar residues" evidence="9">
    <location>
        <begin position="727"/>
        <end position="744"/>
    </location>
</feature>
<dbReference type="Pfam" id="PF25299">
    <property type="entry name" value="ZZ_ADA2"/>
    <property type="match status" value="1"/>
</dbReference>
<keyword evidence="15" id="KW-1185">Reference proteome</keyword>
<evidence type="ECO:0000259" key="10">
    <source>
        <dbReference type="PROSITE" id="PS50090"/>
    </source>
</evidence>
<dbReference type="PROSITE" id="PS50934">
    <property type="entry name" value="SWIRM"/>
    <property type="match status" value="1"/>
</dbReference>
<dbReference type="GO" id="GO:0003713">
    <property type="term" value="F:transcription coactivator activity"/>
    <property type="evidence" value="ECO:0007669"/>
    <property type="project" value="TreeGrafter"/>
</dbReference>
<feature type="domain" description="SANT" evidence="13">
    <location>
        <begin position="82"/>
        <end position="134"/>
    </location>
</feature>
<dbReference type="PANTHER" id="PTHR12374:SF20">
    <property type="entry name" value="TRANSCRIPTIONAL ADAPTER 2-ALPHA"/>
    <property type="match status" value="1"/>
</dbReference>
<dbReference type="RefSeq" id="XP_025360162.1">
    <property type="nucleotide sequence ID" value="XM_025508900.1"/>
</dbReference>
<dbReference type="InterPro" id="IPR001005">
    <property type="entry name" value="SANT/Myb"/>
</dbReference>
<feature type="region of interest" description="Disordered" evidence="9">
    <location>
        <begin position="699"/>
        <end position="803"/>
    </location>
</feature>
<dbReference type="GO" id="GO:0070461">
    <property type="term" value="C:SAGA-type complex"/>
    <property type="evidence" value="ECO:0007669"/>
    <property type="project" value="TreeGrafter"/>
</dbReference>
<dbReference type="SMART" id="SM00291">
    <property type="entry name" value="ZnF_ZZ"/>
    <property type="match status" value="1"/>
</dbReference>
<dbReference type="GeneID" id="37030723"/>
<dbReference type="InterPro" id="IPR043145">
    <property type="entry name" value="Znf_ZZ_sf"/>
</dbReference>
<dbReference type="PROSITE" id="PS50135">
    <property type="entry name" value="ZF_ZZ_2"/>
    <property type="match status" value="1"/>
</dbReference>
<evidence type="ECO:0000256" key="1">
    <source>
        <dbReference type="ARBA" id="ARBA00004123"/>
    </source>
</evidence>
<evidence type="ECO:0000259" key="11">
    <source>
        <dbReference type="PROSITE" id="PS50135"/>
    </source>
</evidence>
<evidence type="ECO:0000313" key="14">
    <source>
        <dbReference type="EMBL" id="PWN25550.1"/>
    </source>
</evidence>
<dbReference type="AlphaFoldDB" id="A0A316UK01"/>
<feature type="domain" description="ZZ-type" evidence="11">
    <location>
        <begin position="23"/>
        <end position="80"/>
    </location>
</feature>
<organism evidence="14 15">
    <name type="scientific">Jaminaea rosea</name>
    <dbReference type="NCBI Taxonomy" id="1569628"/>
    <lineage>
        <taxon>Eukaryota</taxon>
        <taxon>Fungi</taxon>
        <taxon>Dikarya</taxon>
        <taxon>Basidiomycota</taxon>
        <taxon>Ustilaginomycotina</taxon>
        <taxon>Exobasidiomycetes</taxon>
        <taxon>Microstromatales</taxon>
        <taxon>Microstromatales incertae sedis</taxon>
        <taxon>Jaminaea</taxon>
    </lineage>
</organism>
<dbReference type="Gene3D" id="1.10.10.10">
    <property type="entry name" value="Winged helix-like DNA-binding domain superfamily/Winged helix DNA-binding domain"/>
    <property type="match status" value="1"/>
</dbReference>
<feature type="compositionally biased region" description="Gly residues" evidence="9">
    <location>
        <begin position="282"/>
        <end position="304"/>
    </location>
</feature>
<dbReference type="InterPro" id="IPR000433">
    <property type="entry name" value="Znf_ZZ"/>
</dbReference>
<keyword evidence="4" id="KW-0862">Zinc</keyword>
<evidence type="ECO:0000256" key="7">
    <source>
        <dbReference type="ARBA" id="ARBA00023242"/>
    </source>
</evidence>
<dbReference type="Gene3D" id="3.30.60.90">
    <property type="match status" value="1"/>
</dbReference>
<evidence type="ECO:0000256" key="4">
    <source>
        <dbReference type="ARBA" id="ARBA00022833"/>
    </source>
</evidence>
<keyword evidence="5" id="KW-0805">Transcription regulation</keyword>
<dbReference type="InterPro" id="IPR017884">
    <property type="entry name" value="SANT_dom"/>
</dbReference>
<keyword evidence="3 8" id="KW-0863">Zinc-finger</keyword>
<dbReference type="PROSITE" id="PS01357">
    <property type="entry name" value="ZF_ZZ_1"/>
    <property type="match status" value="1"/>
</dbReference>
<dbReference type="GO" id="GO:0008270">
    <property type="term" value="F:zinc ion binding"/>
    <property type="evidence" value="ECO:0007669"/>
    <property type="project" value="UniProtKB-KW"/>
</dbReference>
<feature type="compositionally biased region" description="Low complexity" evidence="9">
    <location>
        <begin position="569"/>
        <end position="585"/>
    </location>
</feature>
<keyword evidence="2" id="KW-0479">Metal-binding</keyword>
<dbReference type="OrthoDB" id="270417at2759"/>
<dbReference type="InterPro" id="IPR007526">
    <property type="entry name" value="SWIRM"/>
</dbReference>
<dbReference type="SUPFAM" id="SSF57850">
    <property type="entry name" value="RING/U-box"/>
    <property type="match status" value="1"/>
</dbReference>
<dbReference type="CDD" id="cd00167">
    <property type="entry name" value="SANT"/>
    <property type="match status" value="1"/>
</dbReference>
<feature type="compositionally biased region" description="Pro residues" evidence="9">
    <location>
        <begin position="372"/>
        <end position="387"/>
    </location>
</feature>
<evidence type="ECO:0000256" key="9">
    <source>
        <dbReference type="SAM" id="MobiDB-lite"/>
    </source>
</evidence>
<dbReference type="GO" id="GO:0006338">
    <property type="term" value="P:chromatin remodeling"/>
    <property type="evidence" value="ECO:0007669"/>
    <property type="project" value="TreeGrafter"/>
</dbReference>
<dbReference type="GO" id="GO:0005634">
    <property type="term" value="C:nucleus"/>
    <property type="evidence" value="ECO:0007669"/>
    <property type="project" value="UniProtKB-SubCell"/>
</dbReference>
<evidence type="ECO:0000259" key="12">
    <source>
        <dbReference type="PROSITE" id="PS50934"/>
    </source>
</evidence>
<feature type="domain" description="SWIRM" evidence="12">
    <location>
        <begin position="607"/>
        <end position="703"/>
    </location>
</feature>
<accession>A0A316UK01</accession>
<dbReference type="FunFam" id="1.10.10.60:FF:000115">
    <property type="entry name" value="Transcriptional adapter 2"/>
    <property type="match status" value="1"/>
</dbReference>
<dbReference type="FunFam" id="1.10.10.10:FF:000087">
    <property type="entry name" value="Transcriptional adapter 2"/>
    <property type="match status" value="1"/>
</dbReference>
<feature type="domain" description="Myb-like" evidence="10">
    <location>
        <begin position="87"/>
        <end position="130"/>
    </location>
</feature>